<dbReference type="STRING" id="93625.A0A409WWM3"/>
<organism evidence="2 3">
    <name type="scientific">Psilocybe cyanescens</name>
    <dbReference type="NCBI Taxonomy" id="93625"/>
    <lineage>
        <taxon>Eukaryota</taxon>
        <taxon>Fungi</taxon>
        <taxon>Dikarya</taxon>
        <taxon>Basidiomycota</taxon>
        <taxon>Agaricomycotina</taxon>
        <taxon>Agaricomycetes</taxon>
        <taxon>Agaricomycetidae</taxon>
        <taxon>Agaricales</taxon>
        <taxon>Agaricineae</taxon>
        <taxon>Strophariaceae</taxon>
        <taxon>Psilocybe</taxon>
    </lineage>
</organism>
<reference evidence="2 3" key="1">
    <citation type="journal article" date="2018" name="Evol. Lett.">
        <title>Horizontal gene cluster transfer increased hallucinogenic mushroom diversity.</title>
        <authorList>
            <person name="Reynolds H.T."/>
            <person name="Vijayakumar V."/>
            <person name="Gluck-Thaler E."/>
            <person name="Korotkin H.B."/>
            <person name="Matheny P.B."/>
            <person name="Slot J.C."/>
        </authorList>
    </citation>
    <scope>NUCLEOTIDE SEQUENCE [LARGE SCALE GENOMIC DNA]</scope>
    <source>
        <strain evidence="2 3">2631</strain>
    </source>
</reference>
<sequence length="361" mass="41096">MQQAGPLDLVPELVPNDDPGAMPLNDLFNNIILPVHANYHPLGAPRGYVRMAVMDGKSIGHQIRALGTCKNPLANYKDGRFCTDHLHLQTKCGIFPCARNVSAPGAATCNRVEHQEWHRKYLQRFGRLSYPGVRRVIRRQQEVGEGGAGLQVHQQLPELEGTAGGEVVHTFRAKTLYCIETVQWACGVPVGWGKCYWSESEPQVLEILDNIWEGNGDFRPSFIAYDDACDLLHHIVTQDPQNPWIQSTKFIVDAWHYIGHRATDILCRRWCNPAPTNGSQPDLVRTEVDNNGQTHATRAFNTETAEQLNAWLDGFESQLRQMTAVNFDIFMHVLFMLFKEEVEKRIREKKIELPENFWDIE</sequence>
<proteinExistence type="predicted"/>
<comment type="caution">
    <text evidence="2">The sequence shown here is derived from an EMBL/GenBank/DDBJ whole genome shotgun (WGS) entry which is preliminary data.</text>
</comment>
<dbReference type="AlphaFoldDB" id="A0A409WWM3"/>
<dbReference type="Pfam" id="PF18721">
    <property type="entry name" value="CxC6"/>
    <property type="match status" value="1"/>
</dbReference>
<dbReference type="Proteomes" id="UP000283269">
    <property type="component" value="Unassembled WGS sequence"/>
</dbReference>
<name>A0A409WWM3_PSICY</name>
<keyword evidence="3" id="KW-1185">Reference proteome</keyword>
<feature type="domain" description="CxC6 like cysteine cluster associated with KDZ" evidence="1">
    <location>
        <begin position="53"/>
        <end position="119"/>
    </location>
</feature>
<protein>
    <recommendedName>
        <fullName evidence="1">CxC6 like cysteine cluster associated with KDZ domain-containing protein</fullName>
    </recommendedName>
</protein>
<dbReference type="OrthoDB" id="2527272at2759"/>
<dbReference type="InterPro" id="IPR040898">
    <property type="entry name" value="CxC6"/>
</dbReference>
<evidence type="ECO:0000313" key="2">
    <source>
        <dbReference type="EMBL" id="PPQ82869.1"/>
    </source>
</evidence>
<evidence type="ECO:0000313" key="3">
    <source>
        <dbReference type="Proteomes" id="UP000283269"/>
    </source>
</evidence>
<evidence type="ECO:0000259" key="1">
    <source>
        <dbReference type="Pfam" id="PF18721"/>
    </source>
</evidence>
<accession>A0A409WWM3</accession>
<dbReference type="InParanoid" id="A0A409WWM3"/>
<gene>
    <name evidence="2" type="ORF">CVT25_009707</name>
</gene>
<dbReference type="EMBL" id="NHYD01003087">
    <property type="protein sequence ID" value="PPQ82869.1"/>
    <property type="molecule type" value="Genomic_DNA"/>
</dbReference>